<name>A0A8S2Y186_9BILA</name>
<protein>
    <recommendedName>
        <fullName evidence="3">Calbindin-32</fullName>
    </recommendedName>
</protein>
<evidence type="ECO:0008006" key="3">
    <source>
        <dbReference type="Google" id="ProtNLM"/>
    </source>
</evidence>
<evidence type="ECO:0000313" key="2">
    <source>
        <dbReference type="Proteomes" id="UP000681967"/>
    </source>
</evidence>
<gene>
    <name evidence="1" type="ORF">BYL167_LOCUS37102</name>
</gene>
<comment type="caution">
    <text evidence="1">The sequence shown here is derived from an EMBL/GenBank/DDBJ whole genome shotgun (WGS) entry which is preliminary data.</text>
</comment>
<proteinExistence type="predicted"/>
<reference evidence="1" key="1">
    <citation type="submission" date="2021-02" db="EMBL/GenBank/DDBJ databases">
        <authorList>
            <person name="Nowell W R."/>
        </authorList>
    </citation>
    <scope>NUCLEOTIDE SEQUENCE</scope>
</reference>
<evidence type="ECO:0000313" key="1">
    <source>
        <dbReference type="EMBL" id="CAF4525898.1"/>
    </source>
</evidence>
<accession>A0A8S2Y186</accession>
<dbReference type="EMBL" id="CAJOBH010082960">
    <property type="protein sequence ID" value="CAF4525898.1"/>
    <property type="molecule type" value="Genomic_DNA"/>
</dbReference>
<dbReference type="AlphaFoldDB" id="A0A8S2Y186"/>
<dbReference type="Proteomes" id="UP000681967">
    <property type="component" value="Unassembled WGS sequence"/>
</dbReference>
<feature type="non-terminal residue" evidence="1">
    <location>
        <position position="47"/>
    </location>
</feature>
<organism evidence="1 2">
    <name type="scientific">Rotaria magnacalcarata</name>
    <dbReference type="NCBI Taxonomy" id="392030"/>
    <lineage>
        <taxon>Eukaryota</taxon>
        <taxon>Metazoa</taxon>
        <taxon>Spiralia</taxon>
        <taxon>Gnathifera</taxon>
        <taxon>Rotifera</taxon>
        <taxon>Eurotatoria</taxon>
        <taxon>Bdelloidea</taxon>
        <taxon>Philodinida</taxon>
        <taxon>Philodinidae</taxon>
        <taxon>Rotaria</taxon>
    </lineage>
</organism>
<sequence length="47" mass="5746">MATNVSKHKCVRKKENFLQQFRDEQSRELKQLTATQFMEIWSHYDVD</sequence>